<dbReference type="Pfam" id="PF07962">
    <property type="entry name" value="Swi3"/>
    <property type="match status" value="1"/>
</dbReference>
<evidence type="ECO:0000256" key="6">
    <source>
        <dbReference type="RuleBase" id="RU366049"/>
    </source>
</evidence>
<keyword evidence="5 6" id="KW-0131">Cell cycle</keyword>
<evidence type="ECO:0000313" key="9">
    <source>
        <dbReference type="EMBL" id="KAJ8605132.1"/>
    </source>
</evidence>
<evidence type="ECO:0000313" key="10">
    <source>
        <dbReference type="Proteomes" id="UP001230188"/>
    </source>
</evidence>
<sequence length="268" mass="30047">MRHRLFRNKKRAVEDEEEDPSSEGAALPEAVTEDIEAEATTSPEDDAALPNFVNEALPSDVLPEGVATGKRTRPKFTVDHLMKADGMEWLREHMPKLAKFDHKDEAADAHRLVDLYRNWCRRLFPKLSFDEMLGRIDKFGSIARVRNVVESMRLDQHWGKKRAAAGDITLDDEDAKRLKTGVEETVETHDAGDQPANDQPNRDDHQPAADHQPTAPPTPAVDDDLKNKIEAKRQAALELRRQRQLQRAAAQPTPSPLATSVSAPYSAQ</sequence>
<dbReference type="GO" id="GO:0031297">
    <property type="term" value="P:replication fork processing"/>
    <property type="evidence" value="ECO:0007669"/>
    <property type="project" value="UniProtKB-UniRule"/>
</dbReference>
<dbReference type="GO" id="GO:0043111">
    <property type="term" value="P:replication fork arrest"/>
    <property type="evidence" value="ECO:0007669"/>
    <property type="project" value="TreeGrafter"/>
</dbReference>
<feature type="compositionally biased region" description="Basic and acidic residues" evidence="7">
    <location>
        <begin position="223"/>
        <end position="241"/>
    </location>
</feature>
<evidence type="ECO:0000259" key="8">
    <source>
        <dbReference type="Pfam" id="PF07962"/>
    </source>
</evidence>
<feature type="compositionally biased region" description="Acidic residues" evidence="7">
    <location>
        <begin position="31"/>
        <end position="47"/>
    </location>
</feature>
<keyword evidence="3 6" id="KW-0227">DNA damage</keyword>
<dbReference type="AlphaFoldDB" id="A0AAD7UFZ8"/>
<evidence type="ECO:0000256" key="7">
    <source>
        <dbReference type="SAM" id="MobiDB-lite"/>
    </source>
</evidence>
<feature type="region of interest" description="Disordered" evidence="7">
    <location>
        <begin position="1"/>
        <end position="49"/>
    </location>
</feature>
<gene>
    <name evidence="9" type="ORF">CTAYLR_000457</name>
</gene>
<evidence type="ECO:0000256" key="2">
    <source>
        <dbReference type="ARBA" id="ARBA00006075"/>
    </source>
</evidence>
<accession>A0AAD7UFZ8</accession>
<keyword evidence="4 6" id="KW-0539">Nucleus</keyword>
<feature type="compositionally biased region" description="Basic residues" evidence="7">
    <location>
        <begin position="1"/>
        <end position="10"/>
    </location>
</feature>
<dbReference type="EMBL" id="JAQMWT010000317">
    <property type="protein sequence ID" value="KAJ8605132.1"/>
    <property type="molecule type" value="Genomic_DNA"/>
</dbReference>
<dbReference type="GO" id="GO:0006974">
    <property type="term" value="P:DNA damage response"/>
    <property type="evidence" value="ECO:0007669"/>
    <property type="project" value="UniProtKB-KW"/>
</dbReference>
<evidence type="ECO:0000256" key="3">
    <source>
        <dbReference type="ARBA" id="ARBA00022763"/>
    </source>
</evidence>
<dbReference type="GO" id="GO:0003677">
    <property type="term" value="F:DNA binding"/>
    <property type="evidence" value="ECO:0007669"/>
    <property type="project" value="TreeGrafter"/>
</dbReference>
<organism evidence="9 10">
    <name type="scientific">Chrysophaeum taylorii</name>
    <dbReference type="NCBI Taxonomy" id="2483200"/>
    <lineage>
        <taxon>Eukaryota</taxon>
        <taxon>Sar</taxon>
        <taxon>Stramenopiles</taxon>
        <taxon>Ochrophyta</taxon>
        <taxon>Pelagophyceae</taxon>
        <taxon>Pelagomonadales</taxon>
        <taxon>Pelagomonadaceae</taxon>
        <taxon>Chrysophaeum</taxon>
    </lineage>
</organism>
<comment type="function">
    <text evidence="6">Plays an important role in the control of DNA replication and the maintenance of replication fork stability.</text>
</comment>
<evidence type="ECO:0000256" key="4">
    <source>
        <dbReference type="ARBA" id="ARBA00023242"/>
    </source>
</evidence>
<feature type="compositionally biased region" description="Polar residues" evidence="7">
    <location>
        <begin position="256"/>
        <end position="268"/>
    </location>
</feature>
<comment type="subcellular location">
    <subcellularLocation>
        <location evidence="1 6">Nucleus</location>
    </subcellularLocation>
</comment>
<protein>
    <recommendedName>
        <fullName evidence="8">Chromosome segregation in meiosis protein 3 domain-containing protein</fullName>
    </recommendedName>
</protein>
<proteinExistence type="inferred from homology"/>
<feature type="region of interest" description="Disordered" evidence="7">
    <location>
        <begin position="185"/>
        <end position="268"/>
    </location>
</feature>
<comment type="similarity">
    <text evidence="2 6">Belongs to the CSM3 family.</text>
</comment>
<keyword evidence="10" id="KW-1185">Reference proteome</keyword>
<reference evidence="9" key="1">
    <citation type="submission" date="2023-01" db="EMBL/GenBank/DDBJ databases">
        <title>Metagenome sequencing of chrysophaentin producing Chrysophaeum taylorii.</title>
        <authorList>
            <person name="Davison J."/>
            <person name="Bewley C."/>
        </authorList>
    </citation>
    <scope>NUCLEOTIDE SEQUENCE</scope>
    <source>
        <strain evidence="9">NIES-1699</strain>
    </source>
</reference>
<dbReference type="PANTHER" id="PTHR13220:SF11">
    <property type="entry name" value="TIMELESS-INTERACTING PROTEIN"/>
    <property type="match status" value="1"/>
</dbReference>
<dbReference type="InterPro" id="IPR040038">
    <property type="entry name" value="TIPIN/Csm3/Swi3"/>
</dbReference>
<dbReference type="Proteomes" id="UP001230188">
    <property type="component" value="Unassembled WGS sequence"/>
</dbReference>
<dbReference type="PANTHER" id="PTHR13220">
    <property type="entry name" value="TIMELESS INTERACTING-RELATED"/>
    <property type="match status" value="1"/>
</dbReference>
<dbReference type="InterPro" id="IPR012923">
    <property type="entry name" value="Csm3"/>
</dbReference>
<dbReference type="GO" id="GO:0000076">
    <property type="term" value="P:DNA replication checkpoint signaling"/>
    <property type="evidence" value="ECO:0007669"/>
    <property type="project" value="UniProtKB-UniRule"/>
</dbReference>
<dbReference type="GO" id="GO:0031298">
    <property type="term" value="C:replication fork protection complex"/>
    <property type="evidence" value="ECO:0007669"/>
    <property type="project" value="TreeGrafter"/>
</dbReference>
<comment type="caution">
    <text evidence="9">The sequence shown here is derived from an EMBL/GenBank/DDBJ whole genome shotgun (WGS) entry which is preliminary data.</text>
</comment>
<name>A0AAD7UFZ8_9STRA</name>
<evidence type="ECO:0000256" key="1">
    <source>
        <dbReference type="ARBA" id="ARBA00004123"/>
    </source>
</evidence>
<evidence type="ECO:0000256" key="5">
    <source>
        <dbReference type="ARBA" id="ARBA00023306"/>
    </source>
</evidence>
<feature type="domain" description="Chromosome segregation in meiosis protein 3" evidence="8">
    <location>
        <begin position="75"/>
        <end position="156"/>
    </location>
</feature>